<dbReference type="GO" id="GO:0005739">
    <property type="term" value="C:mitochondrion"/>
    <property type="evidence" value="ECO:0007669"/>
    <property type="project" value="UniProtKB-SubCell"/>
</dbReference>
<dbReference type="NCBIfam" id="TIGR03422">
    <property type="entry name" value="mito_frataxin"/>
    <property type="match status" value="1"/>
</dbReference>
<evidence type="ECO:0000256" key="5">
    <source>
        <dbReference type="ARBA" id="ARBA00022448"/>
    </source>
</evidence>
<dbReference type="PRINTS" id="PR00904">
    <property type="entry name" value="FRATAXIN"/>
</dbReference>
<dbReference type="AlphaFoldDB" id="A0A8J4UYJ5"/>
<dbReference type="GO" id="GO:0006879">
    <property type="term" value="P:intracellular iron ion homeostasis"/>
    <property type="evidence" value="ECO:0007669"/>
    <property type="project" value="UniProtKB-KW"/>
</dbReference>
<keyword evidence="8" id="KW-0560">Oxidoreductase</keyword>
<evidence type="ECO:0000256" key="10">
    <source>
        <dbReference type="ARBA" id="ARBA00023065"/>
    </source>
</evidence>
<dbReference type="GO" id="GO:0051537">
    <property type="term" value="F:2 iron, 2 sulfur cluster binding"/>
    <property type="evidence" value="ECO:0007669"/>
    <property type="project" value="TreeGrafter"/>
</dbReference>
<dbReference type="GO" id="GO:0016226">
    <property type="term" value="P:iron-sulfur cluster assembly"/>
    <property type="evidence" value="ECO:0007669"/>
    <property type="project" value="InterPro"/>
</dbReference>
<dbReference type="PANTHER" id="PTHR16821">
    <property type="entry name" value="FRATAXIN"/>
    <property type="match status" value="1"/>
</dbReference>
<evidence type="ECO:0000256" key="11">
    <source>
        <dbReference type="ARBA" id="ARBA00023128"/>
    </source>
</evidence>
<evidence type="ECO:0000256" key="4">
    <source>
        <dbReference type="ARBA" id="ARBA00022434"/>
    </source>
</evidence>
<evidence type="ECO:0000256" key="9">
    <source>
        <dbReference type="ARBA" id="ARBA00023004"/>
    </source>
</evidence>
<sequence>MIRLRNLFKYNSGSRNVLRVYNSSHRYPLALNNNNDQSISVSLNNNSNNNNNNNNNYKIRFYSTQNEILDENAFHDIVDVELELFVEKFEEIGQDLDLDDFDVESAAGVLTLKLGSLGTYVINKQTPNRQIWWSSPISGPKRFDYDSKSKQWLDNKDANVNLRSLIKDEINQLCKYNLKF</sequence>
<evidence type="ECO:0000256" key="3">
    <source>
        <dbReference type="ARBA" id="ARBA00013107"/>
    </source>
</evidence>
<dbReference type="Pfam" id="PF01491">
    <property type="entry name" value="Frataxin_Cyay"/>
    <property type="match status" value="1"/>
</dbReference>
<proteinExistence type="inferred from homology"/>
<evidence type="ECO:0000313" key="13">
    <source>
        <dbReference type="EMBL" id="KAF2072915.1"/>
    </source>
</evidence>
<dbReference type="SUPFAM" id="SSF55387">
    <property type="entry name" value="Frataxin/Nqo15-like"/>
    <property type="match status" value="1"/>
</dbReference>
<name>A0A8J4UYJ5_9MYCE</name>
<dbReference type="SMART" id="SM01219">
    <property type="entry name" value="Frataxin_Cyay"/>
    <property type="match status" value="1"/>
</dbReference>
<evidence type="ECO:0000256" key="8">
    <source>
        <dbReference type="ARBA" id="ARBA00023002"/>
    </source>
</evidence>
<dbReference type="NCBIfam" id="TIGR03421">
    <property type="entry name" value="FeS_CyaY"/>
    <property type="match status" value="1"/>
</dbReference>
<dbReference type="OrthoDB" id="1897642at2759"/>
<dbReference type="InterPro" id="IPR002908">
    <property type="entry name" value="Frataxin/CyaY"/>
</dbReference>
<dbReference type="EC" id="1.16.3.1" evidence="3"/>
<organism evidence="13 14">
    <name type="scientific">Polysphondylium violaceum</name>
    <dbReference type="NCBI Taxonomy" id="133409"/>
    <lineage>
        <taxon>Eukaryota</taxon>
        <taxon>Amoebozoa</taxon>
        <taxon>Evosea</taxon>
        <taxon>Eumycetozoa</taxon>
        <taxon>Dictyostelia</taxon>
        <taxon>Dictyosteliales</taxon>
        <taxon>Dictyosteliaceae</taxon>
        <taxon>Polysphondylium</taxon>
    </lineage>
</organism>
<comment type="caution">
    <text evidence="13">The sequence shown here is derived from an EMBL/GenBank/DDBJ whole genome shotgun (WGS) entry which is preliminary data.</text>
</comment>
<dbReference type="PROSITE" id="PS01344">
    <property type="entry name" value="FRATAXIN_1"/>
    <property type="match status" value="1"/>
</dbReference>
<dbReference type="Gene3D" id="3.30.920.10">
    <property type="entry name" value="Frataxin/CyaY"/>
    <property type="match status" value="1"/>
</dbReference>
<keyword evidence="7" id="KW-0809">Transit peptide</keyword>
<keyword evidence="11" id="KW-0496">Mitochondrion</keyword>
<reference evidence="13" key="1">
    <citation type="submission" date="2020-01" db="EMBL/GenBank/DDBJ databases">
        <title>Development of genomics and gene disruption for Polysphondylium violaceum indicates a role for the polyketide synthase stlB in stalk morphogenesis.</title>
        <authorList>
            <person name="Narita B."/>
            <person name="Kawabe Y."/>
            <person name="Kin K."/>
            <person name="Saito T."/>
            <person name="Gibbs R."/>
            <person name="Kuspa A."/>
            <person name="Muzny D."/>
            <person name="Queller D."/>
            <person name="Richards S."/>
            <person name="Strassman J."/>
            <person name="Sucgang R."/>
            <person name="Worley K."/>
            <person name="Schaap P."/>
        </authorList>
    </citation>
    <scope>NUCLEOTIDE SEQUENCE</scope>
    <source>
        <strain evidence="13">QSvi11</strain>
    </source>
</reference>
<comment type="subcellular location">
    <subcellularLocation>
        <location evidence="1">Mitochondrion</location>
    </subcellularLocation>
</comment>
<evidence type="ECO:0000256" key="1">
    <source>
        <dbReference type="ARBA" id="ARBA00004173"/>
    </source>
</evidence>
<dbReference type="PROSITE" id="PS50810">
    <property type="entry name" value="FRATAXIN_2"/>
    <property type="match status" value="1"/>
</dbReference>
<dbReference type="GO" id="GO:0006826">
    <property type="term" value="P:iron ion transport"/>
    <property type="evidence" value="ECO:0007669"/>
    <property type="project" value="UniProtKB-KW"/>
</dbReference>
<dbReference type="GO" id="GO:0034986">
    <property type="term" value="F:iron chaperone activity"/>
    <property type="evidence" value="ECO:0007669"/>
    <property type="project" value="TreeGrafter"/>
</dbReference>
<comment type="catalytic activity">
    <reaction evidence="12">
        <text>4 Fe(2+) + O2 + 4 H(+) = 4 Fe(3+) + 2 H2O</text>
        <dbReference type="Rhea" id="RHEA:11148"/>
        <dbReference type="ChEBI" id="CHEBI:15377"/>
        <dbReference type="ChEBI" id="CHEBI:15378"/>
        <dbReference type="ChEBI" id="CHEBI:15379"/>
        <dbReference type="ChEBI" id="CHEBI:29033"/>
        <dbReference type="ChEBI" id="CHEBI:29034"/>
        <dbReference type="EC" id="1.16.3.1"/>
    </reaction>
</comment>
<keyword evidence="4" id="KW-0409">Iron storage</keyword>
<evidence type="ECO:0000256" key="2">
    <source>
        <dbReference type="ARBA" id="ARBA00008183"/>
    </source>
</evidence>
<evidence type="ECO:0000313" key="14">
    <source>
        <dbReference type="Proteomes" id="UP000695562"/>
    </source>
</evidence>
<dbReference type="EMBL" id="AJWJ01000239">
    <property type="protein sequence ID" value="KAF2072915.1"/>
    <property type="molecule type" value="Genomic_DNA"/>
</dbReference>
<dbReference type="GO" id="GO:0004322">
    <property type="term" value="F:ferroxidase activity"/>
    <property type="evidence" value="ECO:0007669"/>
    <property type="project" value="UniProtKB-EC"/>
</dbReference>
<dbReference type="GO" id="GO:0008199">
    <property type="term" value="F:ferric iron binding"/>
    <property type="evidence" value="ECO:0007669"/>
    <property type="project" value="InterPro"/>
</dbReference>
<evidence type="ECO:0000256" key="6">
    <source>
        <dbReference type="ARBA" id="ARBA00022496"/>
    </source>
</evidence>
<dbReference type="InterPro" id="IPR036524">
    <property type="entry name" value="Frataxin/CyaY_sf"/>
</dbReference>
<dbReference type="InterPro" id="IPR017789">
    <property type="entry name" value="Frataxin"/>
</dbReference>
<keyword evidence="10" id="KW-0406">Ion transport</keyword>
<keyword evidence="9" id="KW-0408">Iron</keyword>
<keyword evidence="6" id="KW-0410">Iron transport</keyword>
<keyword evidence="5" id="KW-0813">Transport</keyword>
<accession>A0A8J4UYJ5</accession>
<protein>
    <recommendedName>
        <fullName evidence="3">ferroxidase</fullName>
        <ecNumber evidence="3">1.16.3.1</ecNumber>
    </recommendedName>
</protein>
<dbReference type="GO" id="GO:0008198">
    <property type="term" value="F:ferrous iron binding"/>
    <property type="evidence" value="ECO:0007669"/>
    <property type="project" value="TreeGrafter"/>
</dbReference>
<evidence type="ECO:0000256" key="7">
    <source>
        <dbReference type="ARBA" id="ARBA00022946"/>
    </source>
</evidence>
<keyword evidence="14" id="KW-1185">Reference proteome</keyword>
<dbReference type="PANTHER" id="PTHR16821:SF2">
    <property type="entry name" value="FRATAXIN, MITOCHONDRIAL"/>
    <property type="match status" value="1"/>
</dbReference>
<evidence type="ECO:0000256" key="12">
    <source>
        <dbReference type="ARBA" id="ARBA00047990"/>
    </source>
</evidence>
<dbReference type="Proteomes" id="UP000695562">
    <property type="component" value="Unassembled WGS sequence"/>
</dbReference>
<comment type="similarity">
    <text evidence="2">Belongs to the frataxin family.</text>
</comment>
<dbReference type="InterPro" id="IPR020895">
    <property type="entry name" value="Frataxin_CS"/>
</dbReference>
<gene>
    <name evidence="13" type="ORF">CYY_005772</name>
</gene>